<dbReference type="GO" id="GO:0005634">
    <property type="term" value="C:nucleus"/>
    <property type="evidence" value="ECO:0007669"/>
    <property type="project" value="TreeGrafter"/>
</dbReference>
<dbReference type="PANTHER" id="PTHR11223:SF3">
    <property type="entry name" value="EXPORTIN-5"/>
    <property type="match status" value="1"/>
</dbReference>
<comment type="caution">
    <text evidence="3">The sequence shown here is derived from an EMBL/GenBank/DDBJ whole genome shotgun (WGS) entry which is preliminary data.</text>
</comment>
<dbReference type="GO" id="GO:0042565">
    <property type="term" value="C:RNA nuclear export complex"/>
    <property type="evidence" value="ECO:0007669"/>
    <property type="project" value="TreeGrafter"/>
</dbReference>
<dbReference type="Pfam" id="PF19273">
    <property type="entry name" value="Exportin-5"/>
    <property type="match status" value="1"/>
</dbReference>
<proteinExistence type="predicted"/>
<accession>A0A9W7DZI4</accession>
<dbReference type="GO" id="GO:0006405">
    <property type="term" value="P:RNA export from nucleus"/>
    <property type="evidence" value="ECO:0007669"/>
    <property type="project" value="TreeGrafter"/>
</dbReference>
<dbReference type="SUPFAM" id="SSF48371">
    <property type="entry name" value="ARM repeat"/>
    <property type="match status" value="1"/>
</dbReference>
<dbReference type="InterPro" id="IPR045065">
    <property type="entry name" value="XPO1/5"/>
</dbReference>
<evidence type="ECO:0000313" key="4">
    <source>
        <dbReference type="Proteomes" id="UP001165082"/>
    </source>
</evidence>
<dbReference type="GO" id="GO:0005049">
    <property type="term" value="F:nuclear export signal receptor activity"/>
    <property type="evidence" value="ECO:0007669"/>
    <property type="project" value="InterPro"/>
</dbReference>
<dbReference type="PANTHER" id="PTHR11223">
    <property type="entry name" value="EXPORTIN 1/5"/>
    <property type="match status" value="1"/>
</dbReference>
<gene>
    <name evidence="3" type="ORF">TrRE_jg4296</name>
</gene>
<dbReference type="GO" id="GO:0003723">
    <property type="term" value="F:RNA binding"/>
    <property type="evidence" value="ECO:0007669"/>
    <property type="project" value="TreeGrafter"/>
</dbReference>
<dbReference type="GO" id="GO:0006611">
    <property type="term" value="P:protein export from nucleus"/>
    <property type="evidence" value="ECO:0007669"/>
    <property type="project" value="InterPro"/>
</dbReference>
<dbReference type="InterPro" id="IPR016024">
    <property type="entry name" value="ARM-type_fold"/>
</dbReference>
<dbReference type="Proteomes" id="UP001165082">
    <property type="component" value="Unassembled WGS sequence"/>
</dbReference>
<dbReference type="Gene3D" id="1.25.10.10">
    <property type="entry name" value="Leucine-rich Repeat Variant"/>
    <property type="match status" value="1"/>
</dbReference>
<dbReference type="InterPro" id="IPR011989">
    <property type="entry name" value="ARM-like"/>
</dbReference>
<dbReference type="InterPro" id="IPR045478">
    <property type="entry name" value="Exportin-5_C"/>
</dbReference>
<sequence>MSSSRPSATVALKSLISTIEDCCDGDFNSRIPQSRRNDVMQGLYERAPDLLNLLYSYLMHHYNQHQAGSPESTDLLNLALQLGATICKHMPVTWTLADPSEADDEAKRTPDFLSIYLHLLRESKEGINLTAAKALTNLTTRKLQPYLWNHLVTHLPPKLGEAQQILDSSPSGLLGLLPLHREMATVLANTVSNNVAKITENKSIVPDPDPACQMAVAVSNFLDLMTTFMAHPVPEVGGRMVNTWVLLCRDPGIQKGRIIKDRAKVLLEGYLKSSEKIDWEKVEDGTHPLAALYDEVWGDVEEYETWLSDIKGKLGILIRIVSYITPPISLKFLHSAMAASLPTLTSASSLSIFADNVMQGAFKGREDVDAESRAVAGEIARILMGWETNSDAGRVIKIGFLESLTHYFSHSPESLPTIIMQLLNFLSYTPVEPLPDPLPPNIIVLRRKAGTALVSLGKANSASLVQYVSELSSATSELLNSNKLLPPQRIHLIEFLTCVSSAIQDQEQKISFVASILSEPANILNNDPTFRQMSSSSNGILQTLGIEPPPTPASVTDPANVSATASEFSKVFMAMNQLLSVGKRCDERAKAKLTHNLPEQAIPISQLSTCDPFVQIWPSILPPILAILNSTIQVWSPSIRATLLNHDLQRYALALSDEEAVVATQKTMEDVQNSGVVVLGTNKRKINLVPRWGGWMNELHNCPLQLLGLLASQRVLFAPEMQPFVPNLVSTFSDANLKLMEHRHFVQLLKQFIEPLIHHTPASLYSTYLTSILGTIFNHASWRLACTWKVINGKPGSVPPSSTTSKAAATDCSSGQGSDTWYETYYAYCGLFVGDLDENDSEAITEKTRTELSHCWADMVQSALALKGDWALTLANIAKERDLKHKGHSKAVPGGYVTTKQKTNADGTIRTAEHEVAEQLKSARIDAMSRYLLFEPNVAGPLVQTAINLLSYPDAHTTRRCIKICHRVVENCAHIPEYSNLFSQMFTTAVNQIVAEPKWMVGVEWDVIALIRDLYCRLVLGQALLPGGQGPGLQCEPSADLSSGINSNITFTQHKNVTSPRDGGGVLQNPSDLLRNTLATLPGSGADPVMKLEQQMINKRSAKDQVRTNEQEEGSHPAK</sequence>
<protein>
    <recommendedName>
        <fullName evidence="2">Exportin-5 C-terminal domain-containing protein</fullName>
    </recommendedName>
</protein>
<organism evidence="3 4">
    <name type="scientific">Triparma retinervis</name>
    <dbReference type="NCBI Taxonomy" id="2557542"/>
    <lineage>
        <taxon>Eukaryota</taxon>
        <taxon>Sar</taxon>
        <taxon>Stramenopiles</taxon>
        <taxon>Ochrophyta</taxon>
        <taxon>Bolidophyceae</taxon>
        <taxon>Parmales</taxon>
        <taxon>Triparmaceae</taxon>
        <taxon>Triparma</taxon>
    </lineage>
</organism>
<keyword evidence="4" id="KW-1185">Reference proteome</keyword>
<dbReference type="GO" id="GO:0005737">
    <property type="term" value="C:cytoplasm"/>
    <property type="evidence" value="ECO:0007669"/>
    <property type="project" value="TreeGrafter"/>
</dbReference>
<evidence type="ECO:0000256" key="1">
    <source>
        <dbReference type="SAM" id="MobiDB-lite"/>
    </source>
</evidence>
<feature type="region of interest" description="Disordered" evidence="1">
    <location>
        <begin position="1098"/>
        <end position="1119"/>
    </location>
</feature>
<dbReference type="OrthoDB" id="2215036at2759"/>
<dbReference type="EMBL" id="BRXZ01003528">
    <property type="protein sequence ID" value="GMH56458.1"/>
    <property type="molecule type" value="Genomic_DNA"/>
</dbReference>
<feature type="domain" description="Exportin-5 C-terminal" evidence="2">
    <location>
        <begin position="194"/>
        <end position="794"/>
    </location>
</feature>
<evidence type="ECO:0000259" key="2">
    <source>
        <dbReference type="Pfam" id="PF19273"/>
    </source>
</evidence>
<name>A0A9W7DZI4_9STRA</name>
<feature type="compositionally biased region" description="Basic and acidic residues" evidence="1">
    <location>
        <begin position="1101"/>
        <end position="1119"/>
    </location>
</feature>
<evidence type="ECO:0000313" key="3">
    <source>
        <dbReference type="EMBL" id="GMH56458.1"/>
    </source>
</evidence>
<dbReference type="AlphaFoldDB" id="A0A9W7DZI4"/>
<reference evidence="3" key="1">
    <citation type="submission" date="2022-07" db="EMBL/GenBank/DDBJ databases">
        <title>Genome analysis of Parmales, a sister group of diatoms, reveals the evolutionary specialization of diatoms from phago-mixotrophs to photoautotrophs.</title>
        <authorList>
            <person name="Ban H."/>
            <person name="Sato S."/>
            <person name="Yoshikawa S."/>
            <person name="Kazumasa Y."/>
            <person name="Nakamura Y."/>
            <person name="Ichinomiya M."/>
            <person name="Saitoh K."/>
            <person name="Sato N."/>
            <person name="Blanc-Mathieu R."/>
            <person name="Endo H."/>
            <person name="Kuwata A."/>
            <person name="Ogata H."/>
        </authorList>
    </citation>
    <scope>NUCLEOTIDE SEQUENCE</scope>
</reference>